<sequence length="39" mass="4581">MHLLTALVCDRRPGSMQFERPEDKKAPLLGGRRGRRERF</sequence>
<reference evidence="2 3" key="1">
    <citation type="submission" date="2017-08" db="EMBL/GenBank/DDBJ databases">
        <title>Burning lignite coal seam in the remote Altai Mountains harbors a hydrogen-driven thermophilic microbial community.</title>
        <authorList>
            <person name="Kadnikov V.V."/>
            <person name="Mardanov A.V."/>
            <person name="Ivasenko D."/>
            <person name="Beletsky A.V."/>
            <person name="Karnachuk O.V."/>
            <person name="Ravin N.V."/>
        </authorList>
    </citation>
    <scope>NUCLEOTIDE SEQUENCE [LARGE SCALE GENOMIC DNA]</scope>
    <source>
        <strain evidence="2">AL33</strain>
    </source>
</reference>
<feature type="compositionally biased region" description="Basic and acidic residues" evidence="1">
    <location>
        <begin position="15"/>
        <end position="26"/>
    </location>
</feature>
<organism evidence="2 3">
    <name type="scientific">Hydrogenibacillus schlegelii</name>
    <name type="common">Bacillus schlegelii</name>
    <dbReference type="NCBI Taxonomy" id="1484"/>
    <lineage>
        <taxon>Bacteria</taxon>
        <taxon>Bacillati</taxon>
        <taxon>Bacillota</taxon>
        <taxon>Bacilli</taxon>
        <taxon>Bacillales</taxon>
        <taxon>Bacillales Family X. Incertae Sedis</taxon>
        <taxon>Hydrogenibacillus</taxon>
    </lineage>
</organism>
<accession>A0A2T5GCZ5</accession>
<dbReference type="Proteomes" id="UP000244180">
    <property type="component" value="Unassembled WGS sequence"/>
</dbReference>
<comment type="caution">
    <text evidence="2">The sequence shown here is derived from an EMBL/GenBank/DDBJ whole genome shotgun (WGS) entry which is preliminary data.</text>
</comment>
<proteinExistence type="predicted"/>
<evidence type="ECO:0000313" key="3">
    <source>
        <dbReference type="Proteomes" id="UP000244180"/>
    </source>
</evidence>
<dbReference type="AlphaFoldDB" id="A0A2T5GCZ5"/>
<dbReference type="EMBL" id="PEBV01000007">
    <property type="protein sequence ID" value="PTQ54040.1"/>
    <property type="molecule type" value="Genomic_DNA"/>
</dbReference>
<protein>
    <submittedName>
        <fullName evidence="2">Uncharacterized protein</fullName>
    </submittedName>
</protein>
<evidence type="ECO:0000256" key="1">
    <source>
        <dbReference type="SAM" id="MobiDB-lite"/>
    </source>
</evidence>
<name>A0A2T5GCZ5_HYDSH</name>
<evidence type="ECO:0000313" key="2">
    <source>
        <dbReference type="EMBL" id="PTQ54040.1"/>
    </source>
</evidence>
<gene>
    <name evidence="2" type="ORF">HSCHL_0894</name>
</gene>
<feature type="region of interest" description="Disordered" evidence="1">
    <location>
        <begin position="15"/>
        <end position="39"/>
    </location>
</feature>